<dbReference type="RefSeq" id="WP_008515811.1">
    <property type="nucleotide sequence ID" value="NZ_ACJM01000005.1"/>
</dbReference>
<reference evidence="4 5" key="1">
    <citation type="submission" date="2009-02" db="EMBL/GenBank/DDBJ databases">
        <title>Sequencing of the draft genome and assembly of Dethiobacter alkaliphilus AHT 1.</title>
        <authorList>
            <consortium name="US DOE Joint Genome Institute (JGI-PGF)"/>
            <person name="Lucas S."/>
            <person name="Copeland A."/>
            <person name="Lapidus A."/>
            <person name="Glavina del Rio T."/>
            <person name="Dalin E."/>
            <person name="Tice H."/>
            <person name="Bruce D."/>
            <person name="Goodwin L."/>
            <person name="Pitluck S."/>
            <person name="Larimer F."/>
            <person name="Land M.L."/>
            <person name="Hauser L."/>
            <person name="Muyzer G."/>
        </authorList>
    </citation>
    <scope>NUCLEOTIDE SEQUENCE [LARGE SCALE GENOMIC DNA]</scope>
    <source>
        <strain evidence="4 5">AHT 1</strain>
    </source>
</reference>
<dbReference type="GO" id="GO:0046653">
    <property type="term" value="P:tetrahydrofolate metabolic process"/>
    <property type="evidence" value="ECO:0007669"/>
    <property type="project" value="TreeGrafter"/>
</dbReference>
<protein>
    <submittedName>
        <fullName evidence="4">Cobalamin B12-binding domain protein</fullName>
    </submittedName>
</protein>
<feature type="domain" description="B12-binding" evidence="3">
    <location>
        <begin position="87"/>
        <end position="212"/>
    </location>
</feature>
<evidence type="ECO:0000256" key="2">
    <source>
        <dbReference type="ARBA" id="ARBA00023285"/>
    </source>
</evidence>
<dbReference type="GO" id="GO:0046872">
    <property type="term" value="F:metal ion binding"/>
    <property type="evidence" value="ECO:0007669"/>
    <property type="project" value="UniProtKB-KW"/>
</dbReference>
<name>C0GFF3_DETAL</name>
<dbReference type="Proteomes" id="UP000006443">
    <property type="component" value="Unassembled WGS sequence"/>
</dbReference>
<proteinExistence type="predicted"/>
<keyword evidence="2" id="KW-0170">Cobalt</keyword>
<keyword evidence="1" id="KW-0479">Metal-binding</keyword>
<dbReference type="Pfam" id="PF02607">
    <property type="entry name" value="B12-binding_2"/>
    <property type="match status" value="1"/>
</dbReference>
<dbReference type="PROSITE" id="PS51332">
    <property type="entry name" value="B12_BINDING"/>
    <property type="match status" value="1"/>
</dbReference>
<evidence type="ECO:0000313" key="4">
    <source>
        <dbReference type="EMBL" id="EEG77913.1"/>
    </source>
</evidence>
<comment type="caution">
    <text evidence="4">The sequence shown here is derived from an EMBL/GenBank/DDBJ whole genome shotgun (WGS) entry which is preliminary data.</text>
</comment>
<dbReference type="SUPFAM" id="SSF47644">
    <property type="entry name" value="Methionine synthase domain"/>
    <property type="match status" value="1"/>
</dbReference>
<dbReference type="STRING" id="555088.DealDRAFT_1212"/>
<gene>
    <name evidence="4" type="ORF">DealDRAFT_1212</name>
</gene>
<dbReference type="SUPFAM" id="SSF52242">
    <property type="entry name" value="Cobalamin (vitamin B12)-binding domain"/>
    <property type="match status" value="1"/>
</dbReference>
<dbReference type="InterPro" id="IPR050554">
    <property type="entry name" value="Met_Synthase/Corrinoid"/>
</dbReference>
<dbReference type="EMBL" id="ACJM01000005">
    <property type="protein sequence ID" value="EEG77913.1"/>
    <property type="molecule type" value="Genomic_DNA"/>
</dbReference>
<dbReference type="GO" id="GO:0008705">
    <property type="term" value="F:methionine synthase activity"/>
    <property type="evidence" value="ECO:0007669"/>
    <property type="project" value="TreeGrafter"/>
</dbReference>
<sequence>MEKFCGRFMEALLHIDRIKAKEILAEFRSTGKSIYDFFDEVVAPALEIIGEGWEEGSITLSQVYMSGKICEELTDLLLADYETQVPNQAKIAIATLIDHHALGKRIILSFLRARGYKILDYGYGLGVDELVDLVLKDRLDILLISTLMLPSALKIKPLIEKLRAKGTDVMVIVGGAPFVLDEQLWQEVDAYAMGKNPYDALELIEGMSVNRC</sequence>
<dbReference type="PANTHER" id="PTHR45833">
    <property type="entry name" value="METHIONINE SYNTHASE"/>
    <property type="match status" value="1"/>
</dbReference>
<dbReference type="InterPro" id="IPR036594">
    <property type="entry name" value="Meth_synthase_dom"/>
</dbReference>
<dbReference type="Gene3D" id="3.40.50.280">
    <property type="entry name" value="Cobalamin-binding domain"/>
    <property type="match status" value="1"/>
</dbReference>
<organism evidence="4 5">
    <name type="scientific">Dethiobacter alkaliphilus AHT 1</name>
    <dbReference type="NCBI Taxonomy" id="555088"/>
    <lineage>
        <taxon>Bacteria</taxon>
        <taxon>Bacillati</taxon>
        <taxon>Bacillota</taxon>
        <taxon>Dethiobacteria</taxon>
        <taxon>Dethiobacterales</taxon>
        <taxon>Dethiobacteraceae</taxon>
        <taxon>Dethiobacter</taxon>
    </lineage>
</organism>
<keyword evidence="5" id="KW-1185">Reference proteome</keyword>
<dbReference type="Gene3D" id="1.10.1240.10">
    <property type="entry name" value="Methionine synthase domain"/>
    <property type="match status" value="1"/>
</dbReference>
<dbReference type="InterPro" id="IPR006158">
    <property type="entry name" value="Cobalamin-bd"/>
</dbReference>
<dbReference type="Pfam" id="PF02310">
    <property type="entry name" value="B12-binding"/>
    <property type="match status" value="1"/>
</dbReference>
<dbReference type="AlphaFoldDB" id="C0GFF3"/>
<dbReference type="eggNOG" id="COG5012">
    <property type="taxonomic scope" value="Bacteria"/>
</dbReference>
<dbReference type="OrthoDB" id="1892080at2"/>
<evidence type="ECO:0000256" key="1">
    <source>
        <dbReference type="ARBA" id="ARBA00022723"/>
    </source>
</evidence>
<dbReference type="GO" id="GO:0005829">
    <property type="term" value="C:cytosol"/>
    <property type="evidence" value="ECO:0007669"/>
    <property type="project" value="TreeGrafter"/>
</dbReference>
<dbReference type="InterPro" id="IPR036724">
    <property type="entry name" value="Cobalamin-bd_sf"/>
</dbReference>
<dbReference type="GO" id="GO:0031419">
    <property type="term" value="F:cobalamin binding"/>
    <property type="evidence" value="ECO:0007669"/>
    <property type="project" value="InterPro"/>
</dbReference>
<dbReference type="GO" id="GO:0050667">
    <property type="term" value="P:homocysteine metabolic process"/>
    <property type="evidence" value="ECO:0007669"/>
    <property type="project" value="TreeGrafter"/>
</dbReference>
<dbReference type="InterPro" id="IPR003759">
    <property type="entry name" value="Cbl-bd_cap"/>
</dbReference>
<accession>C0GFF3</accession>
<evidence type="ECO:0000259" key="3">
    <source>
        <dbReference type="PROSITE" id="PS51332"/>
    </source>
</evidence>
<dbReference type="PANTHER" id="PTHR45833:SF1">
    <property type="entry name" value="METHIONINE SYNTHASE"/>
    <property type="match status" value="1"/>
</dbReference>
<evidence type="ECO:0000313" key="5">
    <source>
        <dbReference type="Proteomes" id="UP000006443"/>
    </source>
</evidence>